<protein>
    <submittedName>
        <fullName evidence="2">AlNc14C64G4609 protein</fullName>
    </submittedName>
</protein>
<name>F0WD89_9STRA</name>
<proteinExistence type="predicted"/>
<dbReference type="AlphaFoldDB" id="F0WD89"/>
<reference evidence="2" key="2">
    <citation type="submission" date="2011-02" db="EMBL/GenBank/DDBJ databases">
        <authorList>
            <person name="MacLean D."/>
        </authorList>
    </citation>
    <scope>NUCLEOTIDE SEQUENCE</scope>
</reference>
<dbReference type="HOGENOM" id="CLU_1734848_0_0_1"/>
<gene>
    <name evidence="2" type="primary">AlNc14C64G4609</name>
    <name evidence="2" type="ORF">ALNC14_053040</name>
</gene>
<evidence type="ECO:0000313" key="2">
    <source>
        <dbReference type="EMBL" id="CCA19161.1"/>
    </source>
</evidence>
<organism evidence="2">
    <name type="scientific">Albugo laibachii Nc14</name>
    <dbReference type="NCBI Taxonomy" id="890382"/>
    <lineage>
        <taxon>Eukaryota</taxon>
        <taxon>Sar</taxon>
        <taxon>Stramenopiles</taxon>
        <taxon>Oomycota</taxon>
        <taxon>Peronosporomycetes</taxon>
        <taxon>Albuginales</taxon>
        <taxon>Albuginaceae</taxon>
        <taxon>Albugo</taxon>
    </lineage>
</organism>
<accession>F0WD89</accession>
<feature type="region of interest" description="Disordered" evidence="1">
    <location>
        <begin position="24"/>
        <end position="58"/>
    </location>
</feature>
<evidence type="ECO:0000256" key="1">
    <source>
        <dbReference type="SAM" id="MobiDB-lite"/>
    </source>
</evidence>
<dbReference type="EMBL" id="FR824109">
    <property type="protein sequence ID" value="CCA19161.1"/>
    <property type="molecule type" value="Genomic_DNA"/>
</dbReference>
<reference evidence="2" key="1">
    <citation type="journal article" date="2011" name="PLoS Biol.">
        <title>Gene gain and loss during evolution of obligate parasitism in the white rust pathogen of Arabidopsis thaliana.</title>
        <authorList>
            <person name="Kemen E."/>
            <person name="Gardiner A."/>
            <person name="Schultz-Larsen T."/>
            <person name="Kemen A.C."/>
            <person name="Balmuth A.L."/>
            <person name="Robert-Seilaniantz A."/>
            <person name="Bailey K."/>
            <person name="Holub E."/>
            <person name="Studholme D.J."/>
            <person name="Maclean D."/>
            <person name="Jones J.D."/>
        </authorList>
    </citation>
    <scope>NUCLEOTIDE SEQUENCE</scope>
</reference>
<sequence>MSPMEGQDEFRDATPDYAGNAFSEEAQVAAREGGPTEEYLNARERGGPSPVESLPGSDIEVELARISPRLESMERTRLGSGGGFGIRGQTSSFYAKNSEVHGPRARVWKVQLDANYQHQLANERQRMQNQYRDELRQGAAELHQGGDKLRV</sequence>